<dbReference type="InterPro" id="IPR039421">
    <property type="entry name" value="Type_1_exporter"/>
</dbReference>
<feature type="domain" description="ABC transmembrane type-1" evidence="10">
    <location>
        <begin position="43"/>
        <end position="325"/>
    </location>
</feature>
<feature type="domain" description="ABC transporter" evidence="9">
    <location>
        <begin position="392"/>
        <end position="626"/>
    </location>
</feature>
<dbReference type="GO" id="GO:0005886">
    <property type="term" value="C:plasma membrane"/>
    <property type="evidence" value="ECO:0007669"/>
    <property type="project" value="UniProtKB-SubCell"/>
</dbReference>
<comment type="caution">
    <text evidence="11">The sequence shown here is derived from an EMBL/GenBank/DDBJ whole genome shotgun (WGS) entry which is preliminary data.</text>
</comment>
<dbReference type="InterPro" id="IPR036640">
    <property type="entry name" value="ABC1_TM_sf"/>
</dbReference>
<dbReference type="OrthoDB" id="9762778at2"/>
<feature type="transmembrane region" description="Helical" evidence="8">
    <location>
        <begin position="157"/>
        <end position="174"/>
    </location>
</feature>
<dbReference type="RefSeq" id="WP_066715254.1">
    <property type="nucleotide sequence ID" value="NZ_JARFNM010000001.1"/>
</dbReference>
<dbReference type="FunFam" id="3.40.50.300:FF:000604">
    <property type="entry name" value="ABC transporter B family member 28"/>
    <property type="match status" value="1"/>
</dbReference>
<gene>
    <name evidence="11" type="ORF">HMPREF1872_01511</name>
</gene>
<keyword evidence="7 8" id="KW-0472">Membrane</keyword>
<dbReference type="GO" id="GO:0015421">
    <property type="term" value="F:ABC-type oligopeptide transporter activity"/>
    <property type="evidence" value="ECO:0007669"/>
    <property type="project" value="TreeGrafter"/>
</dbReference>
<dbReference type="GO" id="GO:0005524">
    <property type="term" value="F:ATP binding"/>
    <property type="evidence" value="ECO:0007669"/>
    <property type="project" value="UniProtKB-KW"/>
</dbReference>
<evidence type="ECO:0000259" key="10">
    <source>
        <dbReference type="PROSITE" id="PS50929"/>
    </source>
</evidence>
<dbReference type="STRING" id="1497955.HMPREF1872_01511"/>
<keyword evidence="5 11" id="KW-0067">ATP-binding</keyword>
<dbReference type="GO" id="GO:0005737">
    <property type="term" value="C:cytoplasm"/>
    <property type="evidence" value="ECO:0007669"/>
    <property type="project" value="UniProtKB-ARBA"/>
</dbReference>
<keyword evidence="3 8" id="KW-0812">Transmembrane</keyword>
<dbReference type="Proteomes" id="UP000070080">
    <property type="component" value="Unassembled WGS sequence"/>
</dbReference>
<reference evidence="12" key="1">
    <citation type="submission" date="2016-01" db="EMBL/GenBank/DDBJ databases">
        <authorList>
            <person name="Mitreva M."/>
            <person name="Pepin K.H."/>
            <person name="Mihindukulasuriya K.A."/>
            <person name="Fulton R."/>
            <person name="Fronick C."/>
            <person name="O'Laughlin M."/>
            <person name="Miner T."/>
            <person name="Herter B."/>
            <person name="Rosa B.A."/>
            <person name="Cordes M."/>
            <person name="Tomlinson C."/>
            <person name="Wollam A."/>
            <person name="Palsikar V.B."/>
            <person name="Mardis E.R."/>
            <person name="Wilson R.K."/>
        </authorList>
    </citation>
    <scope>NUCLEOTIDE SEQUENCE [LARGE SCALE GENOMIC DNA]</scope>
    <source>
        <strain evidence="12">KA00274</strain>
    </source>
</reference>
<feature type="transmembrane region" description="Helical" evidence="8">
    <location>
        <begin position="40"/>
        <end position="62"/>
    </location>
</feature>
<feature type="transmembrane region" description="Helical" evidence="8">
    <location>
        <begin position="82"/>
        <end position="105"/>
    </location>
</feature>
<evidence type="ECO:0000256" key="3">
    <source>
        <dbReference type="ARBA" id="ARBA00022692"/>
    </source>
</evidence>
<organism evidence="11 12">
    <name type="scientific">Amygdalobacter nucleatus</name>
    <dbReference type="NCBI Taxonomy" id="3029274"/>
    <lineage>
        <taxon>Bacteria</taxon>
        <taxon>Bacillati</taxon>
        <taxon>Bacillota</taxon>
        <taxon>Clostridia</taxon>
        <taxon>Eubacteriales</taxon>
        <taxon>Oscillospiraceae</taxon>
        <taxon>Amygdalobacter</taxon>
    </lineage>
</organism>
<dbReference type="Gene3D" id="3.40.50.300">
    <property type="entry name" value="P-loop containing nucleotide triphosphate hydrolases"/>
    <property type="match status" value="1"/>
</dbReference>
<dbReference type="InterPro" id="IPR003593">
    <property type="entry name" value="AAA+_ATPase"/>
</dbReference>
<comment type="subcellular location">
    <subcellularLocation>
        <location evidence="1">Cell membrane</location>
        <topology evidence="1">Multi-pass membrane protein</topology>
    </subcellularLocation>
</comment>
<dbReference type="GO" id="GO:0016887">
    <property type="term" value="F:ATP hydrolysis activity"/>
    <property type="evidence" value="ECO:0007669"/>
    <property type="project" value="InterPro"/>
</dbReference>
<dbReference type="PANTHER" id="PTHR43394">
    <property type="entry name" value="ATP-DEPENDENT PERMEASE MDL1, MITOCHONDRIAL"/>
    <property type="match status" value="1"/>
</dbReference>
<accession>A0A133Y6F9</accession>
<keyword evidence="12" id="KW-1185">Reference proteome</keyword>
<sequence>MRKLMNFSSHDLIALLTLSQTKLEQSSQIESDIKLVNYKLYHLATLACCLLNGVSLAFMPFMVGQLIKELAVETGAHNFSELALMFTGLIFVHSVTSVCLELLIYKFSISAICQLRQNLFNLFNYQQYAQANGLTSGELNNILLLDLDYLAQGIEMYYKQFFTALFSLIFSFAIMLKLNIYLTLIIVCLSPLAFLVTRFISQNTHRYFSLAQAAQAKQTSQVSESAKSIMRIKQQGNQVYAVEAFNKHNHEVKNFWQEAIFYSSLANPLNRILNNVIYILVALFGLIFLQMGQVNLASLTAFLTYTNEFSKPFSDLNGVLAELEKAKVAVSELNEHLHSTLSESESSFNVDNIANADTVDNASNMNNADSAHSDNIVSDIKELTSKTPNGELKAEHINFSYKLGKEILHDVSFSLEKGQTLAIVGPSGSGKSTIINLLMQFYEPQSGKISLNQLNAKCYSKPIWRQNFALVLQDSWIFYGTIRENLYFANEKASEAELWQACKAAQLEKFIKRLPKQLDTLIGPGALMLSYSQMQLLSLARLFLRESKIILLDEASSAVDCFSEVKIQTAIRKLSQTKSLLVVAHRLVSIANANLILVVKDGAIQERGNHMELLNKNGLYAKLWQAQYPLAKTNCN</sequence>
<evidence type="ECO:0000259" key="9">
    <source>
        <dbReference type="PROSITE" id="PS50893"/>
    </source>
</evidence>
<evidence type="ECO:0000256" key="4">
    <source>
        <dbReference type="ARBA" id="ARBA00022741"/>
    </source>
</evidence>
<evidence type="ECO:0000256" key="8">
    <source>
        <dbReference type="SAM" id="Phobius"/>
    </source>
</evidence>
<proteinExistence type="predicted"/>
<evidence type="ECO:0000256" key="7">
    <source>
        <dbReference type="ARBA" id="ARBA00023136"/>
    </source>
</evidence>
<dbReference type="Gene3D" id="1.20.1560.10">
    <property type="entry name" value="ABC transporter type 1, transmembrane domain"/>
    <property type="match status" value="1"/>
</dbReference>
<evidence type="ECO:0000256" key="5">
    <source>
        <dbReference type="ARBA" id="ARBA00022840"/>
    </source>
</evidence>
<dbReference type="InterPro" id="IPR027417">
    <property type="entry name" value="P-loop_NTPase"/>
</dbReference>
<dbReference type="SMART" id="SM00382">
    <property type="entry name" value="AAA"/>
    <property type="match status" value="1"/>
</dbReference>
<dbReference type="InterPro" id="IPR003439">
    <property type="entry name" value="ABC_transporter-like_ATP-bd"/>
</dbReference>
<dbReference type="PANTHER" id="PTHR43394:SF1">
    <property type="entry name" value="ATP-BINDING CASSETTE SUB-FAMILY B MEMBER 10, MITOCHONDRIAL"/>
    <property type="match status" value="1"/>
</dbReference>
<dbReference type="PROSITE" id="PS50929">
    <property type="entry name" value="ABC_TM1F"/>
    <property type="match status" value="1"/>
</dbReference>
<keyword evidence="6 8" id="KW-1133">Transmembrane helix</keyword>
<evidence type="ECO:0000256" key="1">
    <source>
        <dbReference type="ARBA" id="ARBA00004651"/>
    </source>
</evidence>
<dbReference type="Pfam" id="PF00005">
    <property type="entry name" value="ABC_tran"/>
    <property type="match status" value="1"/>
</dbReference>
<dbReference type="EMBL" id="LSCV01000046">
    <property type="protein sequence ID" value="KXB38788.1"/>
    <property type="molecule type" value="Genomic_DNA"/>
</dbReference>
<evidence type="ECO:0000256" key="6">
    <source>
        <dbReference type="ARBA" id="ARBA00022989"/>
    </source>
</evidence>
<name>A0A133Y6F9_9FIRM</name>
<dbReference type="AlphaFoldDB" id="A0A133Y6F9"/>
<dbReference type="Pfam" id="PF00664">
    <property type="entry name" value="ABC_membrane"/>
    <property type="match status" value="1"/>
</dbReference>
<evidence type="ECO:0000313" key="11">
    <source>
        <dbReference type="EMBL" id="KXB38788.1"/>
    </source>
</evidence>
<protein>
    <submittedName>
        <fullName evidence="11">ABC transporter, ATP-binding protein</fullName>
    </submittedName>
</protein>
<feature type="transmembrane region" description="Helical" evidence="8">
    <location>
        <begin position="272"/>
        <end position="291"/>
    </location>
</feature>
<dbReference type="InterPro" id="IPR011527">
    <property type="entry name" value="ABC1_TM_dom"/>
</dbReference>
<keyword evidence="2" id="KW-0813">Transport</keyword>
<keyword evidence="4" id="KW-0547">Nucleotide-binding</keyword>
<evidence type="ECO:0000256" key="2">
    <source>
        <dbReference type="ARBA" id="ARBA00022448"/>
    </source>
</evidence>
<dbReference type="SUPFAM" id="SSF90123">
    <property type="entry name" value="ABC transporter transmembrane region"/>
    <property type="match status" value="1"/>
</dbReference>
<dbReference type="SUPFAM" id="SSF52540">
    <property type="entry name" value="P-loop containing nucleoside triphosphate hydrolases"/>
    <property type="match status" value="1"/>
</dbReference>
<feature type="transmembrane region" description="Helical" evidence="8">
    <location>
        <begin position="180"/>
        <end position="200"/>
    </location>
</feature>
<evidence type="ECO:0000313" key="12">
    <source>
        <dbReference type="Proteomes" id="UP000070080"/>
    </source>
</evidence>
<dbReference type="PROSITE" id="PS50893">
    <property type="entry name" value="ABC_TRANSPORTER_2"/>
    <property type="match status" value="1"/>
</dbReference>